<reference evidence="3" key="1">
    <citation type="journal article" date="2019" name="Int. J. Syst. Evol. Microbiol.">
        <title>The Global Catalogue of Microorganisms (GCM) 10K type strain sequencing project: providing services to taxonomists for standard genome sequencing and annotation.</title>
        <authorList>
            <consortium name="The Broad Institute Genomics Platform"/>
            <consortium name="The Broad Institute Genome Sequencing Center for Infectious Disease"/>
            <person name="Wu L."/>
            <person name="Ma J."/>
        </authorList>
    </citation>
    <scope>NUCLEOTIDE SEQUENCE [LARGE SCALE GENOMIC DNA]</scope>
    <source>
        <strain evidence="3">JCM 6307</strain>
    </source>
</reference>
<proteinExistence type="predicted"/>
<evidence type="ECO:0000256" key="1">
    <source>
        <dbReference type="SAM" id="MobiDB-lite"/>
    </source>
</evidence>
<sequence>MNGPGAASVEPLDTHRPAAHHGPMADLKTMDISTLLTHITGQKDPCPHCETWGRFIYTDPDTGQQTNACLHERCPDYFRL</sequence>
<evidence type="ECO:0000313" key="3">
    <source>
        <dbReference type="Proteomes" id="UP001501358"/>
    </source>
</evidence>
<organism evidence="2 3">
    <name type="scientific">Streptomyces thermolineatus</name>
    <dbReference type="NCBI Taxonomy" id="44033"/>
    <lineage>
        <taxon>Bacteria</taxon>
        <taxon>Bacillati</taxon>
        <taxon>Actinomycetota</taxon>
        <taxon>Actinomycetes</taxon>
        <taxon>Kitasatosporales</taxon>
        <taxon>Streptomycetaceae</taxon>
        <taxon>Streptomyces</taxon>
    </lineage>
</organism>
<keyword evidence="3" id="KW-1185">Reference proteome</keyword>
<accession>A0ABP5YTU8</accession>
<evidence type="ECO:0000313" key="2">
    <source>
        <dbReference type="EMBL" id="GAA2484887.1"/>
    </source>
</evidence>
<dbReference type="EMBL" id="BAAATA010000009">
    <property type="protein sequence ID" value="GAA2484887.1"/>
    <property type="molecule type" value="Genomic_DNA"/>
</dbReference>
<name>A0ABP5YTU8_9ACTN</name>
<protein>
    <submittedName>
        <fullName evidence="2">Uncharacterized protein</fullName>
    </submittedName>
</protein>
<gene>
    <name evidence="2" type="ORF">GCM10010406_21420</name>
</gene>
<feature type="region of interest" description="Disordered" evidence="1">
    <location>
        <begin position="1"/>
        <end position="26"/>
    </location>
</feature>
<comment type="caution">
    <text evidence="2">The sequence shown here is derived from an EMBL/GenBank/DDBJ whole genome shotgun (WGS) entry which is preliminary data.</text>
</comment>
<dbReference type="Proteomes" id="UP001501358">
    <property type="component" value="Unassembled WGS sequence"/>
</dbReference>